<proteinExistence type="predicted"/>
<protein>
    <submittedName>
        <fullName evidence="2">Phage holin family protein</fullName>
    </submittedName>
</protein>
<dbReference type="RefSeq" id="WP_286659128.1">
    <property type="nucleotide sequence ID" value="NZ_JASZYV010000001.1"/>
</dbReference>
<feature type="transmembrane region" description="Helical" evidence="1">
    <location>
        <begin position="88"/>
        <end position="108"/>
    </location>
</feature>
<comment type="caution">
    <text evidence="2">The sequence shown here is derived from an EMBL/GenBank/DDBJ whole genome shotgun (WGS) entry which is preliminary data.</text>
</comment>
<keyword evidence="1" id="KW-0472">Membrane</keyword>
<feature type="transmembrane region" description="Helical" evidence="1">
    <location>
        <begin position="52"/>
        <end position="76"/>
    </location>
</feature>
<name>A0ABT7N7Z4_9BURK</name>
<evidence type="ECO:0000313" key="3">
    <source>
        <dbReference type="Proteomes" id="UP001174908"/>
    </source>
</evidence>
<keyword evidence="3" id="KW-1185">Reference proteome</keyword>
<evidence type="ECO:0000313" key="2">
    <source>
        <dbReference type="EMBL" id="MDM0044063.1"/>
    </source>
</evidence>
<keyword evidence="1" id="KW-0812">Transmembrane</keyword>
<accession>A0ABT7N7Z4</accession>
<reference evidence="2" key="1">
    <citation type="submission" date="2023-06" db="EMBL/GenBank/DDBJ databases">
        <authorList>
            <person name="Jiang Y."/>
            <person name="Liu Q."/>
        </authorList>
    </citation>
    <scope>NUCLEOTIDE SEQUENCE</scope>
    <source>
        <strain evidence="2">CGMCC 1.12089</strain>
    </source>
</reference>
<evidence type="ECO:0000256" key="1">
    <source>
        <dbReference type="SAM" id="Phobius"/>
    </source>
</evidence>
<sequence length="236" mass="26110">MSPLAKRLLALTGLDRRVQQMKIAAGEGALAAEDRAQLLRFAWEEERDRLRLLLLLVVAVAGLTTVAVALVSVAVVVNYWDTPQRTTAAWAVAIVWLVIWVLAVLGLFKVMQRKSSGVDAVQQEFARDWHWIQAQIGSRPANRALRAPRPANRAELLARMERQRERIATLQHPPPGSGAARQEQQSQDIGAQLTALAKSHPVASAAIAAAAIAVVRPRRVIRLATWLAPIVWKFRR</sequence>
<gene>
    <name evidence="2" type="ORF">QTH91_06190</name>
</gene>
<organism evidence="2 3">
    <name type="scientific">Variovorax dokdonensis</name>
    <dbReference type="NCBI Taxonomy" id="344883"/>
    <lineage>
        <taxon>Bacteria</taxon>
        <taxon>Pseudomonadati</taxon>
        <taxon>Pseudomonadota</taxon>
        <taxon>Betaproteobacteria</taxon>
        <taxon>Burkholderiales</taxon>
        <taxon>Comamonadaceae</taxon>
        <taxon>Variovorax</taxon>
    </lineage>
</organism>
<dbReference type="EMBL" id="JASZYV010000001">
    <property type="protein sequence ID" value="MDM0044063.1"/>
    <property type="molecule type" value="Genomic_DNA"/>
</dbReference>
<keyword evidence="1" id="KW-1133">Transmembrane helix</keyword>
<dbReference type="Proteomes" id="UP001174908">
    <property type="component" value="Unassembled WGS sequence"/>
</dbReference>